<protein>
    <recommendedName>
        <fullName evidence="4">DUF420 domain-containing protein</fullName>
    </recommendedName>
</protein>
<keyword evidence="1" id="KW-0812">Transmembrane</keyword>
<feature type="transmembrane region" description="Helical" evidence="1">
    <location>
        <begin position="114"/>
        <end position="136"/>
    </location>
</feature>
<name>A0A1F5Z4U6_9BACT</name>
<comment type="caution">
    <text evidence="2">The sequence shown here is derived from an EMBL/GenBank/DDBJ whole genome shotgun (WGS) entry which is preliminary data.</text>
</comment>
<gene>
    <name evidence="2" type="ORF">A2872_03675</name>
</gene>
<dbReference type="Proteomes" id="UP000178681">
    <property type="component" value="Unassembled WGS sequence"/>
</dbReference>
<dbReference type="AlphaFoldDB" id="A0A1F5Z4U6"/>
<feature type="transmembrane region" description="Helical" evidence="1">
    <location>
        <begin position="6"/>
        <end position="28"/>
    </location>
</feature>
<keyword evidence="1" id="KW-0472">Membrane</keyword>
<evidence type="ECO:0000256" key="1">
    <source>
        <dbReference type="SAM" id="Phobius"/>
    </source>
</evidence>
<evidence type="ECO:0000313" key="2">
    <source>
        <dbReference type="EMBL" id="OGG07393.1"/>
    </source>
</evidence>
<feature type="transmembrane region" description="Helical" evidence="1">
    <location>
        <begin position="40"/>
        <end position="58"/>
    </location>
</feature>
<dbReference type="EMBL" id="MFJG01000007">
    <property type="protein sequence ID" value="OGG07393.1"/>
    <property type="molecule type" value="Genomic_DNA"/>
</dbReference>
<dbReference type="STRING" id="1798377.A2872_03675"/>
<keyword evidence="1" id="KW-1133">Transmembrane helix</keyword>
<proteinExistence type="predicted"/>
<organism evidence="2 3">
    <name type="scientific">Candidatus Gottesmanbacteria bacterium RIFCSPHIGHO2_01_FULL_42_12</name>
    <dbReference type="NCBI Taxonomy" id="1798377"/>
    <lineage>
        <taxon>Bacteria</taxon>
        <taxon>Candidatus Gottesmaniibacteriota</taxon>
    </lineage>
</organism>
<feature type="transmembrane region" description="Helical" evidence="1">
    <location>
        <begin position="78"/>
        <end position="102"/>
    </location>
</feature>
<sequence>MNLQAPIYSTLTLFAEIIISTIIYFVIYKGYKDNKFLTKLAAFTLSYEILFNISYMVLRTITHTDTKPHPPLHIALAATHGILSLIMFLSLIVFFIFAWKNYKQGINFFKKHKYFTLSFLVLWTLSVVSGILFYLFEYVLLI</sequence>
<evidence type="ECO:0000313" key="3">
    <source>
        <dbReference type="Proteomes" id="UP000178681"/>
    </source>
</evidence>
<accession>A0A1F5Z4U6</accession>
<reference evidence="2 3" key="1">
    <citation type="journal article" date="2016" name="Nat. Commun.">
        <title>Thousands of microbial genomes shed light on interconnected biogeochemical processes in an aquifer system.</title>
        <authorList>
            <person name="Anantharaman K."/>
            <person name="Brown C.T."/>
            <person name="Hug L.A."/>
            <person name="Sharon I."/>
            <person name="Castelle C.J."/>
            <person name="Probst A.J."/>
            <person name="Thomas B.C."/>
            <person name="Singh A."/>
            <person name="Wilkins M.J."/>
            <person name="Karaoz U."/>
            <person name="Brodie E.L."/>
            <person name="Williams K.H."/>
            <person name="Hubbard S.S."/>
            <person name="Banfield J.F."/>
        </authorList>
    </citation>
    <scope>NUCLEOTIDE SEQUENCE [LARGE SCALE GENOMIC DNA]</scope>
</reference>
<evidence type="ECO:0008006" key="4">
    <source>
        <dbReference type="Google" id="ProtNLM"/>
    </source>
</evidence>